<dbReference type="Proteomes" id="UP000257131">
    <property type="component" value="Unassembled WGS sequence"/>
</dbReference>
<keyword evidence="1" id="KW-0472">Membrane</keyword>
<evidence type="ECO:0000313" key="3">
    <source>
        <dbReference type="Proteomes" id="UP000257131"/>
    </source>
</evidence>
<dbReference type="AlphaFoldDB" id="A0A3D9BZ80"/>
<reference evidence="2 3" key="1">
    <citation type="journal article" date="2017" name="Int. J. Syst. Evol. Microbiol.">
        <title>Rhodosalinus sediminis gen. nov., sp. nov., isolated from marine saltern.</title>
        <authorList>
            <person name="Guo L.Y."/>
            <person name="Ling S.K."/>
            <person name="Li C.M."/>
            <person name="Chen G.J."/>
            <person name="Du Z.J."/>
        </authorList>
    </citation>
    <scope>NUCLEOTIDE SEQUENCE [LARGE SCALE GENOMIC DNA]</scope>
    <source>
        <strain evidence="2 3">WDN1C137</strain>
    </source>
</reference>
<feature type="transmembrane region" description="Helical" evidence="1">
    <location>
        <begin position="12"/>
        <end position="31"/>
    </location>
</feature>
<gene>
    <name evidence="2" type="ORF">DRV84_00240</name>
</gene>
<keyword evidence="1" id="KW-0812">Transmembrane</keyword>
<evidence type="ECO:0000313" key="2">
    <source>
        <dbReference type="EMBL" id="REC58702.1"/>
    </source>
</evidence>
<dbReference type="OrthoDB" id="8115457at2"/>
<organism evidence="2 3">
    <name type="scientific">Rhodosalinus sediminis</name>
    <dbReference type="NCBI Taxonomy" id="1940533"/>
    <lineage>
        <taxon>Bacteria</taxon>
        <taxon>Pseudomonadati</taxon>
        <taxon>Pseudomonadota</taxon>
        <taxon>Alphaproteobacteria</taxon>
        <taxon>Rhodobacterales</taxon>
        <taxon>Paracoccaceae</taxon>
        <taxon>Rhodosalinus</taxon>
    </lineage>
</organism>
<protein>
    <submittedName>
        <fullName evidence="2">Uncharacterized protein</fullName>
    </submittedName>
</protein>
<keyword evidence="1" id="KW-1133">Transmembrane helix</keyword>
<proteinExistence type="predicted"/>
<dbReference type="RefSeq" id="WP_115977744.1">
    <property type="nucleotide sequence ID" value="NZ_CAJXNW010000104.1"/>
</dbReference>
<name>A0A3D9BZ80_9RHOB</name>
<dbReference type="EMBL" id="QOHR01000001">
    <property type="protein sequence ID" value="REC58702.1"/>
    <property type="molecule type" value="Genomic_DNA"/>
</dbReference>
<comment type="caution">
    <text evidence="2">The sequence shown here is derived from an EMBL/GenBank/DDBJ whole genome shotgun (WGS) entry which is preliminary data.</text>
</comment>
<accession>A0A3D9BZ80</accession>
<sequence length="104" mass="11421">MPKLIRLYIRQVILGFVISAGFVAMILWFNVANLWHLVTHDPAGPLAVGLLWLFNGIVFSGVQFGISIMRLAEDEDDTGGTGAPEAVEYATIPARADEGPRRRL</sequence>
<evidence type="ECO:0000256" key="1">
    <source>
        <dbReference type="SAM" id="Phobius"/>
    </source>
</evidence>
<keyword evidence="3" id="KW-1185">Reference proteome</keyword>
<feature type="transmembrane region" description="Helical" evidence="1">
    <location>
        <begin position="43"/>
        <end position="62"/>
    </location>
</feature>